<evidence type="ECO:0000256" key="2">
    <source>
        <dbReference type="ARBA" id="ARBA00023239"/>
    </source>
</evidence>
<reference evidence="14 15" key="1">
    <citation type="submission" date="2017-01" db="EMBL/GenBank/DDBJ databases">
        <title>Bacillus cereus isolates.</title>
        <authorList>
            <person name="Beno S.M."/>
        </authorList>
    </citation>
    <scope>NUCLEOTIDE SEQUENCE [LARGE SCALE GENOMIC DNA]</scope>
    <source>
        <strain evidence="14 15">FSL K6-1030</strain>
    </source>
</reference>
<dbReference type="PROSITE" id="PS51464">
    <property type="entry name" value="SIS"/>
    <property type="match status" value="1"/>
</dbReference>
<sequence length="299" mass="32077">MLENLTTEIRNNKTMNLDEMSIMEILTTMNEEDAKVANSVKLEIPQIAKAVEAIISAKKQGGRLVYIGAGTSGRIGLLDAVECPPTFGTNLKEIVGLIAGGEKAFIQAVEGAEDRKELGIQDLKDIYLKNIDVVVGIAASGRTPYVIGALEYANSIGAQTVAISCNKGSIIGEKANIAIEINNGPEVLTGSTRLKAGTAQKLICNMLSTASMVGLGKTYGNLMVDVQLTNEKLAERAKHIIMDATDCDYKTAALYLTQADNKPKTAIVMILTGFSKEKAMQRLQETQGFIRQAIKPAKL</sequence>
<dbReference type="NCBIfam" id="TIGR00274">
    <property type="entry name" value="N-acetylmuramic acid 6-phosphate etherase"/>
    <property type="match status" value="1"/>
</dbReference>
<accession>A0A9X6B5V5</accession>
<dbReference type="Proteomes" id="UP000190641">
    <property type="component" value="Unassembled WGS sequence"/>
</dbReference>
<comment type="similarity">
    <text evidence="7 12">Belongs to the GCKR-like family. MurNAc-6-P etherase subfamily.</text>
</comment>
<keyword evidence="3 12" id="KW-0119">Carbohydrate metabolism</keyword>
<dbReference type="EMBL" id="MUAU01000106">
    <property type="protein sequence ID" value="OOR72678.1"/>
    <property type="molecule type" value="Genomic_DNA"/>
</dbReference>
<evidence type="ECO:0000259" key="13">
    <source>
        <dbReference type="PROSITE" id="PS51464"/>
    </source>
</evidence>
<dbReference type="FunFam" id="3.40.50.10490:FF:000014">
    <property type="entry name" value="N-acetylmuramic acid 6-phosphate etherase"/>
    <property type="match status" value="1"/>
</dbReference>
<gene>
    <name evidence="12" type="primary">murQ</name>
    <name evidence="14" type="ORF">BLX06_23485</name>
</gene>
<dbReference type="FunFam" id="1.10.8.1080:FF:000001">
    <property type="entry name" value="N-acetylmuramic acid 6-phosphate etherase"/>
    <property type="match status" value="1"/>
</dbReference>
<evidence type="ECO:0000256" key="6">
    <source>
        <dbReference type="ARBA" id="ARBA00060672"/>
    </source>
</evidence>
<comment type="function">
    <text evidence="12">Specifically catalyzes the cleavage of the D-lactyl ether substituent of MurNAc 6-phosphate, producing GlcNAc 6-phosphate and D-lactate.</text>
</comment>
<evidence type="ECO:0000256" key="8">
    <source>
        <dbReference type="ARBA" id="ARBA00067056"/>
    </source>
</evidence>
<dbReference type="SUPFAM" id="SSF53697">
    <property type="entry name" value="SIS domain"/>
    <property type="match status" value="1"/>
</dbReference>
<protein>
    <recommendedName>
        <fullName evidence="9 12">N-acetylmuramic acid 6-phosphate etherase</fullName>
        <shortName evidence="12">MurNAc-6-P etherase</shortName>
        <ecNumber evidence="8 12">4.2.1.126</ecNumber>
    </recommendedName>
    <alternativeName>
        <fullName evidence="11 12">N-acetylmuramic acid 6-phosphate hydrolase</fullName>
    </alternativeName>
    <alternativeName>
        <fullName evidence="10 12">N-acetylmuramic acid 6-phosphate lyase</fullName>
    </alternativeName>
</protein>
<evidence type="ECO:0000256" key="5">
    <source>
        <dbReference type="ARBA" id="ARBA00060595"/>
    </source>
</evidence>
<feature type="domain" description="SIS" evidence="13">
    <location>
        <begin position="54"/>
        <end position="217"/>
    </location>
</feature>
<dbReference type="InterPro" id="IPR005488">
    <property type="entry name" value="Etherase_MurQ"/>
</dbReference>
<evidence type="ECO:0000256" key="4">
    <source>
        <dbReference type="ARBA" id="ARBA00051747"/>
    </source>
</evidence>
<evidence type="ECO:0000313" key="14">
    <source>
        <dbReference type="EMBL" id="OOR72678.1"/>
    </source>
</evidence>
<dbReference type="PANTHER" id="PTHR10088:SF4">
    <property type="entry name" value="GLUCOKINASE REGULATORY PROTEIN"/>
    <property type="match status" value="1"/>
</dbReference>
<dbReference type="NCBIfam" id="NF003915">
    <property type="entry name" value="PRK05441.1"/>
    <property type="match status" value="1"/>
</dbReference>
<dbReference type="HAMAP" id="MF_00068">
    <property type="entry name" value="MurQ"/>
    <property type="match status" value="1"/>
</dbReference>
<comment type="catalytic activity">
    <reaction evidence="4 12">
        <text>N-acetyl-D-muramate 6-phosphate + H2O = N-acetyl-D-glucosamine 6-phosphate + (R)-lactate</text>
        <dbReference type="Rhea" id="RHEA:26410"/>
        <dbReference type="ChEBI" id="CHEBI:15377"/>
        <dbReference type="ChEBI" id="CHEBI:16004"/>
        <dbReference type="ChEBI" id="CHEBI:57513"/>
        <dbReference type="ChEBI" id="CHEBI:58722"/>
        <dbReference type="EC" id="4.2.1.126"/>
    </reaction>
</comment>
<dbReference type="InterPro" id="IPR001347">
    <property type="entry name" value="SIS_dom"/>
</dbReference>
<dbReference type="GO" id="GO:0016803">
    <property type="term" value="F:ether hydrolase activity"/>
    <property type="evidence" value="ECO:0007669"/>
    <property type="project" value="TreeGrafter"/>
</dbReference>
<dbReference type="CDD" id="cd05007">
    <property type="entry name" value="SIS_Etherase"/>
    <property type="match status" value="1"/>
</dbReference>
<dbReference type="InterPro" id="IPR046348">
    <property type="entry name" value="SIS_dom_sf"/>
</dbReference>
<dbReference type="NCBIfam" id="NF009222">
    <property type="entry name" value="PRK12570.1"/>
    <property type="match status" value="1"/>
</dbReference>
<dbReference type="RefSeq" id="WP_078187187.1">
    <property type="nucleotide sequence ID" value="NZ_MUAU01000106.1"/>
</dbReference>
<dbReference type="InterPro" id="IPR005486">
    <property type="entry name" value="Glucokinase_regulatory_CS"/>
</dbReference>
<dbReference type="GO" id="GO:0016835">
    <property type="term" value="F:carbon-oxygen lyase activity"/>
    <property type="evidence" value="ECO:0007669"/>
    <property type="project" value="UniProtKB-UniRule"/>
</dbReference>
<name>A0A9X6B5V5_BACCE</name>
<dbReference type="GO" id="GO:0046348">
    <property type="term" value="P:amino sugar catabolic process"/>
    <property type="evidence" value="ECO:0007669"/>
    <property type="project" value="InterPro"/>
</dbReference>
<organism evidence="14 15">
    <name type="scientific">Bacillus cereus</name>
    <dbReference type="NCBI Taxonomy" id="1396"/>
    <lineage>
        <taxon>Bacteria</taxon>
        <taxon>Bacillati</taxon>
        <taxon>Bacillota</taxon>
        <taxon>Bacilli</taxon>
        <taxon>Bacillales</taxon>
        <taxon>Bacillaceae</taxon>
        <taxon>Bacillus</taxon>
        <taxon>Bacillus cereus group</taxon>
    </lineage>
</organism>
<dbReference type="GO" id="GO:0097367">
    <property type="term" value="F:carbohydrate derivative binding"/>
    <property type="evidence" value="ECO:0007669"/>
    <property type="project" value="InterPro"/>
</dbReference>
<evidence type="ECO:0000256" key="7">
    <source>
        <dbReference type="ARBA" id="ARBA00061234"/>
    </source>
</evidence>
<dbReference type="PROSITE" id="PS01272">
    <property type="entry name" value="GCKR"/>
    <property type="match status" value="1"/>
</dbReference>
<dbReference type="Gene3D" id="1.10.8.1080">
    <property type="match status" value="1"/>
</dbReference>
<comment type="pathway">
    <text evidence="6">Cell wall biogenesis.</text>
</comment>
<comment type="pathway">
    <text evidence="12">Amino-sugar metabolism; N-acetylmuramate degradation.</text>
</comment>
<proteinExistence type="inferred from homology"/>
<comment type="subunit">
    <text evidence="1 12">Homodimer.</text>
</comment>
<dbReference type="Pfam" id="PF22645">
    <property type="entry name" value="GKRP_SIS_N"/>
    <property type="match status" value="1"/>
</dbReference>
<evidence type="ECO:0000256" key="3">
    <source>
        <dbReference type="ARBA" id="ARBA00023277"/>
    </source>
</evidence>
<evidence type="ECO:0000313" key="15">
    <source>
        <dbReference type="Proteomes" id="UP000190641"/>
    </source>
</evidence>
<dbReference type="EC" id="4.2.1.126" evidence="8 12"/>
<feature type="active site" evidence="12">
    <location>
        <position position="113"/>
    </location>
</feature>
<evidence type="ECO:0000256" key="12">
    <source>
        <dbReference type="HAMAP-Rule" id="MF_00068"/>
    </source>
</evidence>
<evidence type="ECO:0000256" key="1">
    <source>
        <dbReference type="ARBA" id="ARBA00011738"/>
    </source>
</evidence>
<evidence type="ECO:0000256" key="9">
    <source>
        <dbReference type="ARBA" id="ARBA00070061"/>
    </source>
</evidence>
<evidence type="ECO:0000256" key="10">
    <source>
        <dbReference type="ARBA" id="ARBA00077905"/>
    </source>
</evidence>
<dbReference type="Gene3D" id="3.40.50.10490">
    <property type="entry name" value="Glucose-6-phosphate isomerase like protein, domain 1"/>
    <property type="match status" value="1"/>
</dbReference>
<dbReference type="InterPro" id="IPR040190">
    <property type="entry name" value="MURQ/GCKR"/>
</dbReference>
<dbReference type="PANTHER" id="PTHR10088">
    <property type="entry name" value="GLUCOKINASE REGULATORY PROTEIN"/>
    <property type="match status" value="1"/>
</dbReference>
<dbReference type="AlphaFoldDB" id="A0A9X6B5V5"/>
<dbReference type="GO" id="GO:0009254">
    <property type="term" value="P:peptidoglycan turnover"/>
    <property type="evidence" value="ECO:0007669"/>
    <property type="project" value="TreeGrafter"/>
</dbReference>
<evidence type="ECO:0000256" key="11">
    <source>
        <dbReference type="ARBA" id="ARBA00084049"/>
    </source>
</evidence>
<comment type="caution">
    <text evidence="14">The sequence shown here is derived from an EMBL/GenBank/DDBJ whole genome shotgun (WGS) entry which is preliminary data.</text>
</comment>
<keyword evidence="2 12" id="KW-0456">Lyase</keyword>
<comment type="pathway">
    <text evidence="5">Amino-sugar metabolism; 1,6-anhydro-N-acetylmuramate degradation.</text>
</comment>
<comment type="miscellaneous">
    <text evidence="12">A lyase-type mechanism (elimination/hydration) is suggested for the cleavage of the lactyl ether bond of MurNAc 6-phosphate, with the formation of an alpha,beta-unsaturated aldehyde intermediate with (E)-stereochemistry, followed by the syn addition of water to give product.</text>
</comment>
<feature type="active site" description="Proton donor" evidence="12">
    <location>
        <position position="82"/>
    </location>
</feature>